<evidence type="ECO:0000313" key="2">
    <source>
        <dbReference type="EMBL" id="MBB3677153.1"/>
    </source>
</evidence>
<sequence>MRAPVAVLVLGTVLAVGLPTAWAVTRPEAAAGPSVAAVLSTAPAPAAPSAAGALPQVAARPATPPPVVTAVPPVRLEVPGAGIDAPLDPVGVEPDGAMTLPEDVGRAGWYRYGPVPGATEGTAVLAGHVDDEEQGLGELAPLRGVEPGAEVRVTDAAGVVTRWQVVGREVIEKQAVPLDQLFQRTGPPRLVLVTCGGDFLPELRSYQDNVVVVAEPLP</sequence>
<keyword evidence="4" id="KW-1185">Reference proteome</keyword>
<evidence type="ECO:0000313" key="3">
    <source>
        <dbReference type="EMBL" id="PZA19267.1"/>
    </source>
</evidence>
<reference evidence="3 4" key="1">
    <citation type="submission" date="2018-06" db="EMBL/GenBank/DDBJ databases">
        <title>Draft genome sequence of Modestobacter versicolor CP153-2.</title>
        <authorList>
            <person name="Gundlapally S.R."/>
        </authorList>
    </citation>
    <scope>NUCLEOTIDE SEQUENCE [LARGE SCALE GENOMIC DNA]</scope>
    <source>
        <strain evidence="3 4">CP153-2</strain>
    </source>
</reference>
<dbReference type="Proteomes" id="UP000580718">
    <property type="component" value="Unassembled WGS sequence"/>
</dbReference>
<name>A0A323V392_9ACTN</name>
<keyword evidence="2" id="KW-0670">Pyruvate</keyword>
<comment type="caution">
    <text evidence="3">The sequence shown here is derived from an EMBL/GenBank/DDBJ whole genome shotgun (WGS) entry which is preliminary data.</text>
</comment>
<dbReference type="Gene3D" id="2.40.260.10">
    <property type="entry name" value="Sortase"/>
    <property type="match status" value="1"/>
</dbReference>
<dbReference type="AlphaFoldDB" id="A0A323V392"/>
<keyword evidence="1" id="KW-0378">Hydrolase</keyword>
<reference evidence="2 5" key="2">
    <citation type="submission" date="2020-08" db="EMBL/GenBank/DDBJ databases">
        <title>Sequencing the genomes of 1000 actinobacteria strains.</title>
        <authorList>
            <person name="Klenk H.-P."/>
        </authorList>
    </citation>
    <scope>NUCLEOTIDE SEQUENCE [LARGE SCALE GENOMIC DNA]</scope>
    <source>
        <strain evidence="2 5">DSM 16678</strain>
    </source>
</reference>
<keyword evidence="2" id="KW-0012">Acyltransferase</keyword>
<evidence type="ECO:0000313" key="5">
    <source>
        <dbReference type="Proteomes" id="UP000580718"/>
    </source>
</evidence>
<dbReference type="InterPro" id="IPR023365">
    <property type="entry name" value="Sortase_dom-sf"/>
</dbReference>
<protein>
    <submittedName>
        <fullName evidence="3">Class F sortase</fullName>
    </submittedName>
    <submittedName>
        <fullName evidence="2">Pyruvate/2-oxoglutarate dehydrogenase complex dihydrolipoamide acyltransferase (E2) component</fullName>
    </submittedName>
</protein>
<dbReference type="OrthoDB" id="525039at2"/>
<dbReference type="GO" id="GO:0016746">
    <property type="term" value="F:acyltransferase activity"/>
    <property type="evidence" value="ECO:0007669"/>
    <property type="project" value="UniProtKB-KW"/>
</dbReference>
<dbReference type="Proteomes" id="UP000247602">
    <property type="component" value="Unassembled WGS sequence"/>
</dbReference>
<accession>A0A323V392</accession>
<gene>
    <name evidence="3" type="ORF">DMO24_21650</name>
    <name evidence="2" type="ORF">FHX36_002888</name>
</gene>
<dbReference type="GO" id="GO:0016787">
    <property type="term" value="F:hydrolase activity"/>
    <property type="evidence" value="ECO:0007669"/>
    <property type="project" value="UniProtKB-KW"/>
</dbReference>
<evidence type="ECO:0000313" key="4">
    <source>
        <dbReference type="Proteomes" id="UP000247602"/>
    </source>
</evidence>
<organism evidence="3 4">
    <name type="scientific">Modestobacter versicolor</name>
    <dbReference type="NCBI Taxonomy" id="429133"/>
    <lineage>
        <taxon>Bacteria</taxon>
        <taxon>Bacillati</taxon>
        <taxon>Actinomycetota</taxon>
        <taxon>Actinomycetes</taxon>
        <taxon>Geodermatophilales</taxon>
        <taxon>Geodermatophilaceae</taxon>
        <taxon>Modestobacter</taxon>
    </lineage>
</organism>
<dbReference type="InterPro" id="IPR005754">
    <property type="entry name" value="Sortase"/>
</dbReference>
<dbReference type="RefSeq" id="WP_110554242.1">
    <property type="nucleotide sequence ID" value="NZ_JACIBU010000001.1"/>
</dbReference>
<keyword evidence="2" id="KW-0808">Transferase</keyword>
<evidence type="ECO:0000256" key="1">
    <source>
        <dbReference type="ARBA" id="ARBA00022801"/>
    </source>
</evidence>
<dbReference type="SUPFAM" id="SSF63817">
    <property type="entry name" value="Sortase"/>
    <property type="match status" value="1"/>
</dbReference>
<dbReference type="Pfam" id="PF04203">
    <property type="entry name" value="Sortase"/>
    <property type="match status" value="1"/>
</dbReference>
<dbReference type="EMBL" id="QKNV01000381">
    <property type="protein sequence ID" value="PZA19267.1"/>
    <property type="molecule type" value="Genomic_DNA"/>
</dbReference>
<dbReference type="CDD" id="cd05829">
    <property type="entry name" value="Sortase_F"/>
    <property type="match status" value="1"/>
</dbReference>
<dbReference type="EMBL" id="JACIBU010000001">
    <property type="protein sequence ID" value="MBB3677153.1"/>
    <property type="molecule type" value="Genomic_DNA"/>
</dbReference>
<dbReference type="InterPro" id="IPR042001">
    <property type="entry name" value="Sortase_F"/>
</dbReference>
<proteinExistence type="predicted"/>